<name>A0A3N4HVZ1_ASCIM</name>
<evidence type="ECO:0000313" key="4">
    <source>
        <dbReference type="Proteomes" id="UP000275078"/>
    </source>
</evidence>
<feature type="transmembrane region" description="Helical" evidence="2">
    <location>
        <begin position="55"/>
        <end position="74"/>
    </location>
</feature>
<keyword evidence="4" id="KW-1185">Reference proteome</keyword>
<evidence type="ECO:0000256" key="1">
    <source>
        <dbReference type="SAM" id="MobiDB-lite"/>
    </source>
</evidence>
<sequence length="189" mass="21354">MTDPRPRPSLELDNLGREPSHHSSRVDEEAPVSPEQQVANLYELRRNKLRRFYNLWGPVVACLFLGLQFLGLYGWNTFGIYANVLGSLASFVELGSRVYKGVRSYPNELDIMLAIANLNASRAADAEVNREIRAQNARLLAFSEMLVEESFDDPAVVEKFRDEVFKKDFSEAKAPTSQAGRSDERTRGN</sequence>
<keyword evidence="2" id="KW-0812">Transmembrane</keyword>
<reference evidence="3 4" key="1">
    <citation type="journal article" date="2018" name="Nat. Ecol. Evol.">
        <title>Pezizomycetes genomes reveal the molecular basis of ectomycorrhizal truffle lifestyle.</title>
        <authorList>
            <person name="Murat C."/>
            <person name="Payen T."/>
            <person name="Noel B."/>
            <person name="Kuo A."/>
            <person name="Morin E."/>
            <person name="Chen J."/>
            <person name="Kohler A."/>
            <person name="Krizsan K."/>
            <person name="Balestrini R."/>
            <person name="Da Silva C."/>
            <person name="Montanini B."/>
            <person name="Hainaut M."/>
            <person name="Levati E."/>
            <person name="Barry K.W."/>
            <person name="Belfiori B."/>
            <person name="Cichocki N."/>
            <person name="Clum A."/>
            <person name="Dockter R.B."/>
            <person name="Fauchery L."/>
            <person name="Guy J."/>
            <person name="Iotti M."/>
            <person name="Le Tacon F."/>
            <person name="Lindquist E.A."/>
            <person name="Lipzen A."/>
            <person name="Malagnac F."/>
            <person name="Mello A."/>
            <person name="Molinier V."/>
            <person name="Miyauchi S."/>
            <person name="Poulain J."/>
            <person name="Riccioni C."/>
            <person name="Rubini A."/>
            <person name="Sitrit Y."/>
            <person name="Splivallo R."/>
            <person name="Traeger S."/>
            <person name="Wang M."/>
            <person name="Zifcakova L."/>
            <person name="Wipf D."/>
            <person name="Zambonelli A."/>
            <person name="Paolocci F."/>
            <person name="Nowrousian M."/>
            <person name="Ottonello S."/>
            <person name="Baldrian P."/>
            <person name="Spatafora J.W."/>
            <person name="Henrissat B."/>
            <person name="Nagy L.G."/>
            <person name="Aury J.M."/>
            <person name="Wincker P."/>
            <person name="Grigoriev I.V."/>
            <person name="Bonfante P."/>
            <person name="Martin F.M."/>
        </authorList>
    </citation>
    <scope>NUCLEOTIDE SEQUENCE [LARGE SCALE GENOMIC DNA]</scope>
    <source>
        <strain evidence="3 4">RN42</strain>
    </source>
</reference>
<evidence type="ECO:0000313" key="3">
    <source>
        <dbReference type="EMBL" id="RPA76708.1"/>
    </source>
</evidence>
<keyword evidence="2" id="KW-1133">Transmembrane helix</keyword>
<keyword evidence="2" id="KW-0472">Membrane</keyword>
<dbReference type="AlphaFoldDB" id="A0A3N4HVZ1"/>
<feature type="region of interest" description="Disordered" evidence="1">
    <location>
        <begin position="1"/>
        <end position="32"/>
    </location>
</feature>
<feature type="compositionally biased region" description="Basic and acidic residues" evidence="1">
    <location>
        <begin position="1"/>
        <end position="28"/>
    </location>
</feature>
<dbReference type="EMBL" id="ML119739">
    <property type="protein sequence ID" value="RPA76708.1"/>
    <property type="molecule type" value="Genomic_DNA"/>
</dbReference>
<evidence type="ECO:0008006" key="5">
    <source>
        <dbReference type="Google" id="ProtNLM"/>
    </source>
</evidence>
<dbReference type="Proteomes" id="UP000275078">
    <property type="component" value="Unassembled WGS sequence"/>
</dbReference>
<accession>A0A3N4HVZ1</accession>
<proteinExistence type="predicted"/>
<organism evidence="3 4">
    <name type="scientific">Ascobolus immersus RN42</name>
    <dbReference type="NCBI Taxonomy" id="1160509"/>
    <lineage>
        <taxon>Eukaryota</taxon>
        <taxon>Fungi</taxon>
        <taxon>Dikarya</taxon>
        <taxon>Ascomycota</taxon>
        <taxon>Pezizomycotina</taxon>
        <taxon>Pezizomycetes</taxon>
        <taxon>Pezizales</taxon>
        <taxon>Ascobolaceae</taxon>
        <taxon>Ascobolus</taxon>
    </lineage>
</organism>
<protein>
    <recommendedName>
        <fullName evidence="5">SMODS and SLOG-associating 2TM effector domain-containing protein</fullName>
    </recommendedName>
</protein>
<evidence type="ECO:0000256" key="2">
    <source>
        <dbReference type="SAM" id="Phobius"/>
    </source>
</evidence>
<feature type="transmembrane region" description="Helical" evidence="2">
    <location>
        <begin position="80"/>
        <end position="99"/>
    </location>
</feature>
<gene>
    <name evidence="3" type="ORF">BJ508DRAFT_310821</name>
</gene>